<accession>A0A0R2A1U9</accession>
<dbReference type="InterPro" id="IPR039422">
    <property type="entry name" value="MarR/SlyA-like"/>
</dbReference>
<dbReference type="GO" id="GO:0003700">
    <property type="term" value="F:DNA-binding transcription factor activity"/>
    <property type="evidence" value="ECO:0007669"/>
    <property type="project" value="InterPro"/>
</dbReference>
<dbReference type="InterPro" id="IPR036390">
    <property type="entry name" value="WH_DNA-bd_sf"/>
</dbReference>
<dbReference type="STRING" id="1423813.FC26_GL000612"/>
<dbReference type="PROSITE" id="PS50995">
    <property type="entry name" value="HTH_MARR_2"/>
    <property type="match status" value="1"/>
</dbReference>
<dbReference type="InterPro" id="IPR000835">
    <property type="entry name" value="HTH_MarR-typ"/>
</dbReference>
<reference evidence="2 3" key="1">
    <citation type="journal article" date="2015" name="Genome Announc.">
        <title>Expanding the biotechnology potential of lactobacilli through comparative genomics of 213 strains and associated genera.</title>
        <authorList>
            <person name="Sun Z."/>
            <person name="Harris H.M."/>
            <person name="McCann A."/>
            <person name="Guo C."/>
            <person name="Argimon S."/>
            <person name="Zhang W."/>
            <person name="Yang X."/>
            <person name="Jeffery I.B."/>
            <person name="Cooney J.C."/>
            <person name="Kagawa T.F."/>
            <person name="Liu W."/>
            <person name="Song Y."/>
            <person name="Salvetti E."/>
            <person name="Wrobel A."/>
            <person name="Rasinkangas P."/>
            <person name="Parkhill J."/>
            <person name="Rea M.C."/>
            <person name="O'Sullivan O."/>
            <person name="Ritari J."/>
            <person name="Douillard F.P."/>
            <person name="Paul Ross R."/>
            <person name="Yang R."/>
            <person name="Briner A.E."/>
            <person name="Felis G.E."/>
            <person name="de Vos W.M."/>
            <person name="Barrangou R."/>
            <person name="Klaenhammer T.R."/>
            <person name="Caufield P.W."/>
            <person name="Cui Y."/>
            <person name="Zhang H."/>
            <person name="O'Toole P.W."/>
        </authorList>
    </citation>
    <scope>NUCLEOTIDE SEQUENCE [LARGE SCALE GENOMIC DNA]</scope>
    <source>
        <strain evidence="2 3">DSM 20634</strain>
    </source>
</reference>
<feature type="domain" description="HTH marR-type" evidence="1">
    <location>
        <begin position="12"/>
        <end position="147"/>
    </location>
</feature>
<protein>
    <submittedName>
        <fullName evidence="2">MarR family transcriptional regulator</fullName>
    </submittedName>
</protein>
<dbReference type="Pfam" id="PF12802">
    <property type="entry name" value="MarR_2"/>
    <property type="match status" value="1"/>
</dbReference>
<gene>
    <name evidence="2" type="ORF">FC26_GL000612</name>
</gene>
<organism evidence="2 3">
    <name type="scientific">Paucilactobacillus vaccinostercus DSM 20634</name>
    <dbReference type="NCBI Taxonomy" id="1423813"/>
    <lineage>
        <taxon>Bacteria</taxon>
        <taxon>Bacillati</taxon>
        <taxon>Bacillota</taxon>
        <taxon>Bacilli</taxon>
        <taxon>Lactobacillales</taxon>
        <taxon>Lactobacillaceae</taxon>
        <taxon>Paucilactobacillus</taxon>
    </lineage>
</organism>
<dbReference type="SMART" id="SM00347">
    <property type="entry name" value="HTH_MARR"/>
    <property type="match status" value="1"/>
</dbReference>
<dbReference type="SUPFAM" id="SSF46785">
    <property type="entry name" value="Winged helix' DNA-binding domain"/>
    <property type="match status" value="1"/>
</dbReference>
<comment type="caution">
    <text evidence="2">The sequence shown here is derived from an EMBL/GenBank/DDBJ whole genome shotgun (WGS) entry which is preliminary data.</text>
</comment>
<dbReference type="OrthoDB" id="1903871at2"/>
<keyword evidence="3" id="KW-1185">Reference proteome</keyword>
<dbReference type="GO" id="GO:0006950">
    <property type="term" value="P:response to stress"/>
    <property type="evidence" value="ECO:0007669"/>
    <property type="project" value="TreeGrafter"/>
</dbReference>
<dbReference type="EMBL" id="AYYY01000063">
    <property type="protein sequence ID" value="KRM60522.1"/>
    <property type="molecule type" value="Genomic_DNA"/>
</dbReference>
<name>A0A0R2A1U9_9LACO</name>
<dbReference type="Proteomes" id="UP000051733">
    <property type="component" value="Unassembled WGS sequence"/>
</dbReference>
<evidence type="ECO:0000313" key="2">
    <source>
        <dbReference type="EMBL" id="KRM60522.1"/>
    </source>
</evidence>
<dbReference type="PATRIC" id="fig|1423813.3.peg.623"/>
<dbReference type="Gene3D" id="1.10.10.10">
    <property type="entry name" value="Winged helix-like DNA-binding domain superfamily/Winged helix DNA-binding domain"/>
    <property type="match status" value="1"/>
</dbReference>
<proteinExistence type="predicted"/>
<evidence type="ECO:0000313" key="3">
    <source>
        <dbReference type="Proteomes" id="UP000051733"/>
    </source>
</evidence>
<dbReference type="AlphaFoldDB" id="A0A0R2A1U9"/>
<sequence>MIGKKVITMASDDLLNRAISLYMSTLKSLDSFISEPAAKYYLSFEQYLILHDIATQKKIMLMDIAEQRQVTRSAISRQIKVLLNHKYVYQRADPNDRRRLFLHLTKEGKRVEAEISQDVTDRFTGWVQIFGEEKAQEFLDFLEDFDRRIVNQDKIEQQASSELK</sequence>
<dbReference type="PANTHER" id="PTHR33164">
    <property type="entry name" value="TRANSCRIPTIONAL REGULATOR, MARR FAMILY"/>
    <property type="match status" value="1"/>
</dbReference>
<dbReference type="InterPro" id="IPR036388">
    <property type="entry name" value="WH-like_DNA-bd_sf"/>
</dbReference>
<evidence type="ECO:0000259" key="1">
    <source>
        <dbReference type="PROSITE" id="PS50995"/>
    </source>
</evidence>
<dbReference type="PANTHER" id="PTHR33164:SF43">
    <property type="entry name" value="HTH-TYPE TRANSCRIPTIONAL REPRESSOR YETL"/>
    <property type="match status" value="1"/>
</dbReference>